<gene>
    <name evidence="2" type="ORF">NS965_07115</name>
</gene>
<keyword evidence="1" id="KW-0472">Membrane</keyword>
<dbReference type="EMBL" id="JANLFC010000021">
    <property type="protein sequence ID" value="MCR4448155.1"/>
    <property type="molecule type" value="Genomic_DNA"/>
</dbReference>
<evidence type="ECO:0000313" key="3">
    <source>
        <dbReference type="Proteomes" id="UP001204061"/>
    </source>
</evidence>
<dbReference type="RefSeq" id="WP_257725155.1">
    <property type="nucleotide sequence ID" value="NZ_JANLFC010000021.1"/>
</dbReference>
<evidence type="ECO:0000313" key="2">
    <source>
        <dbReference type="EMBL" id="MCR4448155.1"/>
    </source>
</evidence>
<organism evidence="2 3">
    <name type="scientific">Aeromonas veronii</name>
    <dbReference type="NCBI Taxonomy" id="654"/>
    <lineage>
        <taxon>Bacteria</taxon>
        <taxon>Pseudomonadati</taxon>
        <taxon>Pseudomonadota</taxon>
        <taxon>Gammaproteobacteria</taxon>
        <taxon>Aeromonadales</taxon>
        <taxon>Aeromonadaceae</taxon>
        <taxon>Aeromonas</taxon>
    </lineage>
</organism>
<name>A0AAW5M2N6_AERVE</name>
<dbReference type="Proteomes" id="UP001204061">
    <property type="component" value="Unassembled WGS sequence"/>
</dbReference>
<reference evidence="2" key="1">
    <citation type="submission" date="2022-08" db="EMBL/GenBank/DDBJ databases">
        <title>A global survey of hypervirulent Aeromonas hydrophila identified this emerging pathogen in farmed fish in the lower Mekong River basin.</title>
        <authorList>
            <person name="Xu T."/>
            <person name="Rasmussen-Ivey C.R."/>
            <person name="Moen F.S."/>
            <person name="Fernandez Bravo A."/>
            <person name="Lamy B."/>
            <person name="Beaz-Hidalgo R."/>
            <person name="Khan C.D."/>
            <person name="Castro Escarpulli G."/>
            <person name="Yasin I.S.M."/>
            <person name="Figueras M.J."/>
            <person name="Azzam Sayuti M."/>
            <person name="Karim M.M."/>
            <person name="Alam K.M."/>
            <person name="Le T.T.T."/>
            <person name="Thao N.H.P."/>
            <person name="Addo S."/>
            <person name="Duodu S."/>
            <person name="Ali S."/>
            <person name="Mey S."/>
            <person name="Somony T."/>
            <person name="Liles M.R."/>
        </authorList>
    </citation>
    <scope>NUCLEOTIDE SEQUENCE</scope>
    <source>
        <strain evidence="2">0.14</strain>
    </source>
</reference>
<feature type="transmembrane region" description="Helical" evidence="1">
    <location>
        <begin position="52"/>
        <end position="70"/>
    </location>
</feature>
<proteinExistence type="predicted"/>
<accession>A0AAW5M2N6</accession>
<sequence>MDQYKQTPKPDHMFFRKFISYLAITVPIGLIPEFIRQDFHLDLLSWQEGGRLTLIMIGVAAAMAGIDWLGHRYQTKRQQSKGPVGPNR</sequence>
<feature type="transmembrane region" description="Helical" evidence="1">
    <location>
        <begin position="14"/>
        <end position="32"/>
    </location>
</feature>
<comment type="caution">
    <text evidence="2">The sequence shown here is derived from an EMBL/GenBank/DDBJ whole genome shotgun (WGS) entry which is preliminary data.</text>
</comment>
<evidence type="ECO:0008006" key="4">
    <source>
        <dbReference type="Google" id="ProtNLM"/>
    </source>
</evidence>
<protein>
    <recommendedName>
        <fullName evidence="4">AtpZ/AtpI family protein</fullName>
    </recommendedName>
</protein>
<keyword evidence="1" id="KW-0812">Transmembrane</keyword>
<keyword evidence="1" id="KW-1133">Transmembrane helix</keyword>
<dbReference type="AlphaFoldDB" id="A0AAW5M2N6"/>
<evidence type="ECO:0000256" key="1">
    <source>
        <dbReference type="SAM" id="Phobius"/>
    </source>
</evidence>